<organism evidence="7 8">
    <name type="scientific">Nitrosococcus halophilus (strain Nc4)</name>
    <dbReference type="NCBI Taxonomy" id="472759"/>
    <lineage>
        <taxon>Bacteria</taxon>
        <taxon>Pseudomonadati</taxon>
        <taxon>Pseudomonadota</taxon>
        <taxon>Gammaproteobacteria</taxon>
        <taxon>Chromatiales</taxon>
        <taxon>Chromatiaceae</taxon>
        <taxon>Nitrosococcus</taxon>
    </lineage>
</organism>
<comment type="similarity">
    <text evidence="1">Belongs to the NADH dehydrogenase family.</text>
</comment>
<dbReference type="AlphaFoldDB" id="D5C439"/>
<evidence type="ECO:0000256" key="4">
    <source>
        <dbReference type="ARBA" id="ARBA00023002"/>
    </source>
</evidence>
<gene>
    <name evidence="7" type="ordered locus">Nhal_0005</name>
</gene>
<dbReference type="GO" id="GO:0003954">
    <property type="term" value="F:NADH dehydrogenase activity"/>
    <property type="evidence" value="ECO:0007669"/>
    <property type="project" value="InterPro"/>
</dbReference>
<dbReference type="SUPFAM" id="SSF51905">
    <property type="entry name" value="FAD/NAD(P)-binding domain"/>
    <property type="match status" value="1"/>
</dbReference>
<dbReference type="OrthoDB" id="9781621at2"/>
<keyword evidence="4" id="KW-0560">Oxidoreductase</keyword>
<dbReference type="Pfam" id="PF07992">
    <property type="entry name" value="Pyr_redox_2"/>
    <property type="match status" value="1"/>
</dbReference>
<dbReference type="PANTHER" id="PTHR43706:SF9">
    <property type="entry name" value="TYPE II NADH:QUINONE OXIDOREDUCTASE"/>
    <property type="match status" value="1"/>
</dbReference>
<name>D5C439_NITHN</name>
<dbReference type="KEGG" id="nhl:Nhal_0005"/>
<dbReference type="InterPro" id="IPR045024">
    <property type="entry name" value="NDH-2"/>
</dbReference>
<dbReference type="InterPro" id="IPR023753">
    <property type="entry name" value="FAD/NAD-binding_dom"/>
</dbReference>
<dbReference type="STRING" id="472759.Nhal_0005"/>
<protein>
    <submittedName>
        <fullName evidence="7">FAD-dependent pyridine nucleotide-disulfide oxidoreductase</fullName>
    </submittedName>
</protein>
<dbReference type="EMBL" id="CP001798">
    <property type="protein sequence ID" value="ADE13227.1"/>
    <property type="molecule type" value="Genomic_DNA"/>
</dbReference>
<dbReference type="PRINTS" id="PR00411">
    <property type="entry name" value="PNDRDTASEI"/>
</dbReference>
<keyword evidence="2" id="KW-0285">Flavoprotein</keyword>
<dbReference type="RefSeq" id="WP_013031123.1">
    <property type="nucleotide sequence ID" value="NC_013960.1"/>
</dbReference>
<evidence type="ECO:0000256" key="1">
    <source>
        <dbReference type="ARBA" id="ARBA00005272"/>
    </source>
</evidence>
<dbReference type="eggNOG" id="COG1252">
    <property type="taxonomic scope" value="Bacteria"/>
</dbReference>
<evidence type="ECO:0000313" key="8">
    <source>
        <dbReference type="Proteomes" id="UP000001844"/>
    </source>
</evidence>
<proteinExistence type="inferred from homology"/>
<sequence length="440" mass="48565">MATEKAGNSKHKIIVVGGGAGGLQLATKLGKKLGKTGLAEIILIEVSPTHIWKPLLHEVAAGTLDSHEDEIEYLAQAAWSHFRYRRGRMDGLDRQKREISVAPTYNQKGEEIIPRRNFNYDTLIIAVGSVSNDFGITGVQEHCLFLDTTQQAEYFQRQIIESYLRAHARGKPMASGELDVAIVGGGATGIELAAQLHAVSRLFTAYGLEVKPADIKLSIIEAAPRLLPGLPSRISGSTEKQLGKLGVEILVNERVIEVTEKGIQTQSGRFIPARIKVWAAGIKAPDFLKDINGLETNKLNQLVLRPTLQTTRDENIFALGDCAACPWKNHEGVVPPRAQAAHQQAQLLYKNIRNQLEGKPLQEYHYRDYGSLVSLGGYSTVGNLMGNITGSIMIEGLIARLVYLSLYKMHQMALFGPFRTTMLTISHLFRRSVHPKIKLH</sequence>
<dbReference type="InterPro" id="IPR036188">
    <property type="entry name" value="FAD/NAD-bd_sf"/>
</dbReference>
<reference evidence="8" key="1">
    <citation type="submission" date="2010-04" db="EMBL/GenBank/DDBJ databases">
        <title>Complete genome sequence of Nitrosococcus halophilus Nc4, a salt-adapted, aerobic obligate ammonia-oxidizing sulfur purple bacterium.</title>
        <authorList>
            <consortium name="US DOE Joint Genome Institute"/>
            <person name="Campbell M.A."/>
            <person name="Malfatti S.A."/>
            <person name="Chain P.S.G."/>
            <person name="Heidelberg J.F."/>
            <person name="Ward B.B."/>
            <person name="Klotz M.G."/>
        </authorList>
    </citation>
    <scope>NUCLEOTIDE SEQUENCE [LARGE SCALE GENOMIC DNA]</scope>
    <source>
        <strain evidence="8">Nc4</strain>
    </source>
</reference>
<evidence type="ECO:0000256" key="2">
    <source>
        <dbReference type="ARBA" id="ARBA00022630"/>
    </source>
</evidence>
<evidence type="ECO:0000256" key="3">
    <source>
        <dbReference type="ARBA" id="ARBA00022827"/>
    </source>
</evidence>
<dbReference type="Proteomes" id="UP000001844">
    <property type="component" value="Chromosome"/>
</dbReference>
<evidence type="ECO:0000313" key="7">
    <source>
        <dbReference type="EMBL" id="ADE13227.1"/>
    </source>
</evidence>
<dbReference type="Gene3D" id="3.50.50.100">
    <property type="match status" value="1"/>
</dbReference>
<evidence type="ECO:0000256" key="5">
    <source>
        <dbReference type="ARBA" id="ARBA00023027"/>
    </source>
</evidence>
<dbReference type="PRINTS" id="PR00368">
    <property type="entry name" value="FADPNR"/>
</dbReference>
<keyword evidence="5" id="KW-0520">NAD</keyword>
<dbReference type="GO" id="GO:0008137">
    <property type="term" value="F:NADH dehydrogenase (ubiquinone) activity"/>
    <property type="evidence" value="ECO:0007669"/>
    <property type="project" value="TreeGrafter"/>
</dbReference>
<dbReference type="HOGENOM" id="CLU_021377_7_0_6"/>
<accession>D5C439</accession>
<keyword evidence="3" id="KW-0274">FAD</keyword>
<feature type="domain" description="FAD/NAD(P)-binding" evidence="6">
    <location>
        <begin position="12"/>
        <end position="345"/>
    </location>
</feature>
<dbReference type="PANTHER" id="PTHR43706">
    <property type="entry name" value="NADH DEHYDROGENASE"/>
    <property type="match status" value="1"/>
</dbReference>
<evidence type="ECO:0000259" key="6">
    <source>
        <dbReference type="Pfam" id="PF07992"/>
    </source>
</evidence>
<keyword evidence="8" id="KW-1185">Reference proteome</keyword>